<protein>
    <submittedName>
        <fullName evidence="1">Uncharacterized protein</fullName>
    </submittedName>
</protein>
<keyword evidence="2" id="KW-1185">Reference proteome</keyword>
<evidence type="ECO:0000313" key="1">
    <source>
        <dbReference type="EMBL" id="GAA0507269.1"/>
    </source>
</evidence>
<dbReference type="EMBL" id="BAAAGS010000001">
    <property type="protein sequence ID" value="GAA0507269.1"/>
    <property type="molecule type" value="Genomic_DNA"/>
</dbReference>
<comment type="caution">
    <text evidence="1">The sequence shown here is derived from an EMBL/GenBank/DDBJ whole genome shotgun (WGS) entry which is preliminary data.</text>
</comment>
<evidence type="ECO:0000313" key="2">
    <source>
        <dbReference type="Proteomes" id="UP001500729"/>
    </source>
</evidence>
<gene>
    <name evidence="1" type="ORF">GCM10009533_02530</name>
</gene>
<organism evidence="1 2">
    <name type="scientific">Saccharopolyspora erythraea</name>
    <name type="common">Streptomyces erythraeus</name>
    <dbReference type="NCBI Taxonomy" id="1836"/>
    <lineage>
        <taxon>Bacteria</taxon>
        <taxon>Bacillati</taxon>
        <taxon>Actinomycetota</taxon>
        <taxon>Actinomycetes</taxon>
        <taxon>Pseudonocardiales</taxon>
        <taxon>Pseudonocardiaceae</taxon>
        <taxon>Saccharopolyspora</taxon>
    </lineage>
</organism>
<proteinExistence type="predicted"/>
<accession>A0ABN1BWY5</accession>
<sequence length="52" mass="5632">MLIPAPEVDALGMCTLCGVEEELHVGEDGRVSVRAFHRSALGGYARFVDEVE</sequence>
<dbReference type="Proteomes" id="UP001500729">
    <property type="component" value="Unassembled WGS sequence"/>
</dbReference>
<dbReference type="RefSeq" id="WP_009943674.1">
    <property type="nucleotide sequence ID" value="NZ_BAAAGS010000001.1"/>
</dbReference>
<reference evidence="1 2" key="1">
    <citation type="journal article" date="2019" name="Int. J. Syst. Evol. Microbiol.">
        <title>The Global Catalogue of Microorganisms (GCM) 10K type strain sequencing project: providing services to taxonomists for standard genome sequencing and annotation.</title>
        <authorList>
            <consortium name="The Broad Institute Genomics Platform"/>
            <consortium name="The Broad Institute Genome Sequencing Center for Infectious Disease"/>
            <person name="Wu L."/>
            <person name="Ma J."/>
        </authorList>
    </citation>
    <scope>NUCLEOTIDE SEQUENCE [LARGE SCALE GENOMIC DNA]</scope>
    <source>
        <strain evidence="1 2">JCM 10303</strain>
    </source>
</reference>
<name>A0ABN1BWY5_SACER</name>